<comment type="caution">
    <text evidence="2">The sequence shown here is derived from an EMBL/GenBank/DDBJ whole genome shotgun (WGS) entry which is preliminary data.</text>
</comment>
<dbReference type="AlphaFoldDB" id="A0A444UKB7"/>
<sequence>MFATWLLKPGIIFKQPHYKMHGKKLQLCPGDNTGEDNSGEGESVNNQQHVIEEVTQEAMEKWIHRDSDKPGYLILEDEDIVTLVTDNDASGGTELEDRDSDSEERPGVSQGKQWSVSKRD</sequence>
<evidence type="ECO:0000256" key="1">
    <source>
        <dbReference type="SAM" id="MobiDB-lite"/>
    </source>
</evidence>
<name>A0A444UKB7_ACIRT</name>
<organism evidence="2 3">
    <name type="scientific">Acipenser ruthenus</name>
    <name type="common">Sterlet sturgeon</name>
    <dbReference type="NCBI Taxonomy" id="7906"/>
    <lineage>
        <taxon>Eukaryota</taxon>
        <taxon>Metazoa</taxon>
        <taxon>Chordata</taxon>
        <taxon>Craniata</taxon>
        <taxon>Vertebrata</taxon>
        <taxon>Euteleostomi</taxon>
        <taxon>Actinopterygii</taxon>
        <taxon>Chondrostei</taxon>
        <taxon>Acipenseriformes</taxon>
        <taxon>Acipenseridae</taxon>
        <taxon>Acipenser</taxon>
    </lineage>
</organism>
<evidence type="ECO:0000313" key="3">
    <source>
        <dbReference type="Proteomes" id="UP000289886"/>
    </source>
</evidence>
<dbReference type="Proteomes" id="UP000289886">
    <property type="component" value="Unassembled WGS sequence"/>
</dbReference>
<reference evidence="2 3" key="1">
    <citation type="submission" date="2019-01" db="EMBL/GenBank/DDBJ databases">
        <title>Draft Genome and Complete Hox-Cluster Characterization of the Sterlet Sturgeon (Acipenser ruthenus).</title>
        <authorList>
            <person name="Wei Q."/>
        </authorList>
    </citation>
    <scope>NUCLEOTIDE SEQUENCE [LARGE SCALE GENOMIC DNA]</scope>
    <source>
        <strain evidence="2">WHYD16114868_AA</strain>
        <tissue evidence="2">Blood</tissue>
    </source>
</reference>
<proteinExistence type="predicted"/>
<feature type="region of interest" description="Disordered" evidence="1">
    <location>
        <begin position="85"/>
        <end position="120"/>
    </location>
</feature>
<keyword evidence="3" id="KW-1185">Reference proteome</keyword>
<accession>A0A444UKB7</accession>
<dbReference type="EMBL" id="SCEB01214385">
    <property type="protein sequence ID" value="RXM35632.1"/>
    <property type="molecule type" value="Genomic_DNA"/>
</dbReference>
<evidence type="ECO:0000313" key="2">
    <source>
        <dbReference type="EMBL" id="RXM35632.1"/>
    </source>
</evidence>
<gene>
    <name evidence="2" type="ORF">EOD39_3976</name>
</gene>
<feature type="compositionally biased region" description="Polar residues" evidence="1">
    <location>
        <begin position="110"/>
        <end position="120"/>
    </location>
</feature>
<protein>
    <submittedName>
        <fullName evidence="2">Uncharacterized protein</fullName>
    </submittedName>
</protein>